<evidence type="ECO:0000313" key="1">
    <source>
        <dbReference type="EMBL" id="VDO39681.1"/>
    </source>
</evidence>
<dbReference type="EMBL" id="UZAF01017253">
    <property type="protein sequence ID" value="VDO39681.1"/>
    <property type="molecule type" value="Genomic_DNA"/>
</dbReference>
<dbReference type="AlphaFoldDB" id="A0A0N4WHD1"/>
<name>A0A0N4WHD1_HAEPC</name>
<gene>
    <name evidence="1" type="ORF">HPLM_LOCUS10278</name>
</gene>
<evidence type="ECO:0000313" key="2">
    <source>
        <dbReference type="Proteomes" id="UP000268014"/>
    </source>
</evidence>
<reference evidence="1 2" key="2">
    <citation type="submission" date="2018-11" db="EMBL/GenBank/DDBJ databases">
        <authorList>
            <consortium name="Pathogen Informatics"/>
        </authorList>
    </citation>
    <scope>NUCLEOTIDE SEQUENCE [LARGE SCALE GENOMIC DNA]</scope>
    <source>
        <strain evidence="1 2">MHpl1</strain>
    </source>
</reference>
<keyword evidence="2" id="KW-1185">Reference proteome</keyword>
<proteinExistence type="predicted"/>
<reference evidence="3" key="1">
    <citation type="submission" date="2017-02" db="UniProtKB">
        <authorList>
            <consortium name="WormBaseParasite"/>
        </authorList>
    </citation>
    <scope>IDENTIFICATION</scope>
</reference>
<dbReference type="WBParaSite" id="HPLM_0001028601-mRNA-1">
    <property type="protein sequence ID" value="HPLM_0001028601-mRNA-1"/>
    <property type="gene ID" value="HPLM_0001028601"/>
</dbReference>
<dbReference type="Proteomes" id="UP000268014">
    <property type="component" value="Unassembled WGS sequence"/>
</dbReference>
<accession>A0A0N4WHD1</accession>
<organism evidence="3">
    <name type="scientific">Haemonchus placei</name>
    <name type="common">Barber's pole worm</name>
    <dbReference type="NCBI Taxonomy" id="6290"/>
    <lineage>
        <taxon>Eukaryota</taxon>
        <taxon>Metazoa</taxon>
        <taxon>Ecdysozoa</taxon>
        <taxon>Nematoda</taxon>
        <taxon>Chromadorea</taxon>
        <taxon>Rhabditida</taxon>
        <taxon>Rhabditina</taxon>
        <taxon>Rhabditomorpha</taxon>
        <taxon>Strongyloidea</taxon>
        <taxon>Trichostrongylidae</taxon>
        <taxon>Haemonchus</taxon>
    </lineage>
</organism>
<protein>
    <submittedName>
        <fullName evidence="3">DNA_LIGASE_A3 domain-containing protein</fullName>
    </submittedName>
</protein>
<evidence type="ECO:0000313" key="3">
    <source>
        <dbReference type="WBParaSite" id="HPLM_0001028601-mRNA-1"/>
    </source>
</evidence>
<sequence>MVDTGKGRSVTDFSDVLCKAMLFQCRSEFLQTRTVHELTKPNRLSPIEDIEVRNGITWHFISLFFQDGRVDVHVCPMTDTGWKTYVDQRASEALVVKSEKTPTRRWNRHALVYLYEATAQVRRCDIGADE</sequence>